<dbReference type="Proteomes" id="UP000015106">
    <property type="component" value="Chromosome 7"/>
</dbReference>
<dbReference type="EnsemblPlants" id="TuG1812G0700005467.01.T01">
    <property type="protein sequence ID" value="TuG1812G0700005467.01.T01"/>
    <property type="gene ID" value="TuG1812G0700005467.01"/>
</dbReference>
<dbReference type="Pfam" id="PF13976">
    <property type="entry name" value="gag_pre-integrs"/>
    <property type="match status" value="1"/>
</dbReference>
<dbReference type="AlphaFoldDB" id="A0A8R7VEI0"/>
<evidence type="ECO:0000256" key="1">
    <source>
        <dbReference type="SAM" id="MobiDB-lite"/>
    </source>
</evidence>
<name>A0A8R7VEI0_TRIUA</name>
<proteinExistence type="predicted"/>
<evidence type="ECO:0000313" key="4">
    <source>
        <dbReference type="Proteomes" id="UP000015106"/>
    </source>
</evidence>
<accession>A0A8R7VEI0</accession>
<feature type="compositionally biased region" description="Polar residues" evidence="1">
    <location>
        <begin position="35"/>
        <end position="50"/>
    </location>
</feature>
<feature type="region of interest" description="Disordered" evidence="1">
    <location>
        <begin position="1"/>
        <end position="53"/>
    </location>
</feature>
<dbReference type="InterPro" id="IPR025724">
    <property type="entry name" value="GAG-pre-integrase_dom"/>
</dbReference>
<reference evidence="3" key="2">
    <citation type="submission" date="2018-03" db="EMBL/GenBank/DDBJ databases">
        <title>The Triticum urartu genome reveals the dynamic nature of wheat genome evolution.</title>
        <authorList>
            <person name="Ling H."/>
            <person name="Ma B."/>
            <person name="Shi X."/>
            <person name="Liu H."/>
            <person name="Dong L."/>
            <person name="Sun H."/>
            <person name="Cao Y."/>
            <person name="Gao Q."/>
            <person name="Zheng S."/>
            <person name="Li Y."/>
            <person name="Yu Y."/>
            <person name="Du H."/>
            <person name="Qi M."/>
            <person name="Li Y."/>
            <person name="Yu H."/>
            <person name="Cui Y."/>
            <person name="Wang N."/>
            <person name="Chen C."/>
            <person name="Wu H."/>
            <person name="Zhao Y."/>
            <person name="Zhang J."/>
            <person name="Li Y."/>
            <person name="Zhou W."/>
            <person name="Zhang B."/>
            <person name="Hu W."/>
            <person name="Eijk M."/>
            <person name="Tang J."/>
            <person name="Witsenboer H."/>
            <person name="Zhao S."/>
            <person name="Li Z."/>
            <person name="Zhang A."/>
            <person name="Wang D."/>
            <person name="Liang C."/>
        </authorList>
    </citation>
    <scope>NUCLEOTIDE SEQUENCE [LARGE SCALE GENOMIC DNA]</scope>
    <source>
        <strain evidence="3">cv. G1812</strain>
    </source>
</reference>
<reference evidence="4" key="1">
    <citation type="journal article" date="2013" name="Nature">
        <title>Draft genome of the wheat A-genome progenitor Triticum urartu.</title>
        <authorList>
            <person name="Ling H.Q."/>
            <person name="Zhao S."/>
            <person name="Liu D."/>
            <person name="Wang J."/>
            <person name="Sun H."/>
            <person name="Zhang C."/>
            <person name="Fan H."/>
            <person name="Li D."/>
            <person name="Dong L."/>
            <person name="Tao Y."/>
            <person name="Gao C."/>
            <person name="Wu H."/>
            <person name="Li Y."/>
            <person name="Cui Y."/>
            <person name="Guo X."/>
            <person name="Zheng S."/>
            <person name="Wang B."/>
            <person name="Yu K."/>
            <person name="Liang Q."/>
            <person name="Yang W."/>
            <person name="Lou X."/>
            <person name="Chen J."/>
            <person name="Feng M."/>
            <person name="Jian J."/>
            <person name="Zhang X."/>
            <person name="Luo G."/>
            <person name="Jiang Y."/>
            <person name="Liu J."/>
            <person name="Wang Z."/>
            <person name="Sha Y."/>
            <person name="Zhang B."/>
            <person name="Wu H."/>
            <person name="Tang D."/>
            <person name="Shen Q."/>
            <person name="Xue P."/>
            <person name="Zou S."/>
            <person name="Wang X."/>
            <person name="Liu X."/>
            <person name="Wang F."/>
            <person name="Yang Y."/>
            <person name="An X."/>
            <person name="Dong Z."/>
            <person name="Zhang K."/>
            <person name="Zhang X."/>
            <person name="Luo M.C."/>
            <person name="Dvorak J."/>
            <person name="Tong Y."/>
            <person name="Wang J."/>
            <person name="Yang H."/>
            <person name="Li Z."/>
            <person name="Wang D."/>
            <person name="Zhang A."/>
            <person name="Wang J."/>
        </authorList>
    </citation>
    <scope>NUCLEOTIDE SEQUENCE</scope>
    <source>
        <strain evidence="4">cv. G1812</strain>
    </source>
</reference>
<protein>
    <recommendedName>
        <fullName evidence="2">GAG-pre-integrase domain-containing protein</fullName>
    </recommendedName>
</protein>
<reference evidence="3" key="3">
    <citation type="submission" date="2022-06" db="UniProtKB">
        <authorList>
            <consortium name="EnsemblPlants"/>
        </authorList>
    </citation>
    <scope>IDENTIFICATION</scope>
</reference>
<evidence type="ECO:0000259" key="2">
    <source>
        <dbReference type="Pfam" id="PF13976"/>
    </source>
</evidence>
<keyword evidence="4" id="KW-1185">Reference proteome</keyword>
<feature type="domain" description="GAG-pre-integrase" evidence="2">
    <location>
        <begin position="71"/>
        <end position="104"/>
    </location>
</feature>
<organism evidence="3 4">
    <name type="scientific">Triticum urartu</name>
    <name type="common">Red wild einkorn</name>
    <name type="synonym">Crithodium urartu</name>
    <dbReference type="NCBI Taxonomy" id="4572"/>
    <lineage>
        <taxon>Eukaryota</taxon>
        <taxon>Viridiplantae</taxon>
        <taxon>Streptophyta</taxon>
        <taxon>Embryophyta</taxon>
        <taxon>Tracheophyta</taxon>
        <taxon>Spermatophyta</taxon>
        <taxon>Magnoliopsida</taxon>
        <taxon>Liliopsida</taxon>
        <taxon>Poales</taxon>
        <taxon>Poaceae</taxon>
        <taxon>BOP clade</taxon>
        <taxon>Pooideae</taxon>
        <taxon>Triticodae</taxon>
        <taxon>Triticeae</taxon>
        <taxon>Triticinae</taxon>
        <taxon>Triticum</taxon>
    </lineage>
</organism>
<evidence type="ECO:0000313" key="3">
    <source>
        <dbReference type="EnsemblPlants" id="TuG1812G0700005467.01.T01"/>
    </source>
</evidence>
<dbReference type="Gramene" id="TuG1812G0700005467.01.T01">
    <property type="protein sequence ID" value="TuG1812G0700005467.01.T01"/>
    <property type="gene ID" value="TuG1812G0700005467.01"/>
</dbReference>
<feature type="compositionally biased region" description="Low complexity" evidence="1">
    <location>
        <begin position="19"/>
        <end position="33"/>
    </location>
</feature>
<sequence length="109" mass="11640">LCRLRRGTKPAWSPPCRPCPRSSPGSGTSTPAPRHTSQGTQDPATRTPLMSSSSYGQLYSLSGGLTTTPAALSVSTSYLWHRRLGHPSAASLSRLANNFLPTCNKTHHP</sequence>